<keyword evidence="2" id="KW-1185">Reference proteome</keyword>
<evidence type="ECO:0000313" key="1">
    <source>
        <dbReference type="EMBL" id="MBB3880893.1"/>
    </source>
</evidence>
<name>A0A7W6AEQ5_9SPHN</name>
<gene>
    <name evidence="1" type="ORF">GGR48_003346</name>
</gene>
<dbReference type="RefSeq" id="WP_240455944.1">
    <property type="nucleotide sequence ID" value="NZ_JACIDH010000024.1"/>
</dbReference>
<organism evidence="1 2">
    <name type="scientific">Sphingomonas pseudosanguinis</name>
    <dbReference type="NCBI Taxonomy" id="413712"/>
    <lineage>
        <taxon>Bacteria</taxon>
        <taxon>Pseudomonadati</taxon>
        <taxon>Pseudomonadota</taxon>
        <taxon>Alphaproteobacteria</taxon>
        <taxon>Sphingomonadales</taxon>
        <taxon>Sphingomonadaceae</taxon>
        <taxon>Sphingomonas</taxon>
    </lineage>
</organism>
<accession>A0A7W6AEQ5</accession>
<dbReference type="AlphaFoldDB" id="A0A7W6AEQ5"/>
<dbReference type="Proteomes" id="UP000538670">
    <property type="component" value="Unassembled WGS sequence"/>
</dbReference>
<sequence>MPIRPEHVFLYPIDWKHISRFVRFVRAKGCCEHCGRRHNERVFHLGDGRWWDSQRLYWRSGEGRRIRRPAEDILTVGRWTSVVLACAHLHHDPSDSRFEKLAALCQRCHMIHDVPKHRRRRWMNAHYRRALGDLFYGPYPLRGADWITPTPASMLDDSRLLYQPIRNGIDNLQSIVTADDAHDGID</sequence>
<comment type="caution">
    <text evidence="1">The sequence shown here is derived from an EMBL/GenBank/DDBJ whole genome shotgun (WGS) entry which is preliminary data.</text>
</comment>
<protein>
    <submittedName>
        <fullName evidence="1">Uncharacterized protein</fullName>
    </submittedName>
</protein>
<evidence type="ECO:0000313" key="2">
    <source>
        <dbReference type="Proteomes" id="UP000538670"/>
    </source>
</evidence>
<proteinExistence type="predicted"/>
<dbReference type="EMBL" id="JACIDH010000024">
    <property type="protein sequence ID" value="MBB3880893.1"/>
    <property type="molecule type" value="Genomic_DNA"/>
</dbReference>
<reference evidence="1 2" key="1">
    <citation type="submission" date="2020-08" db="EMBL/GenBank/DDBJ databases">
        <title>Genomic Encyclopedia of Type Strains, Phase IV (KMG-IV): sequencing the most valuable type-strain genomes for metagenomic binning, comparative biology and taxonomic classification.</title>
        <authorList>
            <person name="Goeker M."/>
        </authorList>
    </citation>
    <scope>NUCLEOTIDE SEQUENCE [LARGE SCALE GENOMIC DNA]</scope>
    <source>
        <strain evidence="1 2">DSM 19512</strain>
    </source>
</reference>